<evidence type="ECO:0000313" key="9">
    <source>
        <dbReference type="Proteomes" id="UP000292939"/>
    </source>
</evidence>
<reference evidence="8 9" key="1">
    <citation type="submission" date="2018-07" db="EMBL/GenBank/DDBJ databases">
        <title>Exploring interactions and the metabolic potential of the ultra-small soil bacteria Hylemonella gracilis.</title>
        <authorList>
            <person name="Tyc O."/>
            <person name="Kulkarni P."/>
            <person name="Gawehns F."/>
            <person name="Hundscheid M."/>
            <person name="Zweers H."/>
            <person name="Garbeva P."/>
        </authorList>
    </citation>
    <scope>NUCLEOTIDE SEQUENCE [LARGE SCALE GENOMIC DNA]</scope>
    <source>
        <strain evidence="8 9">NS1</strain>
    </source>
</reference>
<dbReference type="PANTHER" id="PTHR10491">
    <property type="entry name" value="DTDP-4-DEHYDRORHAMNOSE REDUCTASE"/>
    <property type="match status" value="1"/>
</dbReference>
<comment type="cofactor">
    <cofactor evidence="6">
        <name>Mg(2+)</name>
        <dbReference type="ChEBI" id="CHEBI:18420"/>
    </cofactor>
    <text evidence="6">Binds 1 Mg(2+) ion per monomer.</text>
</comment>
<comment type="similarity">
    <text evidence="2 6">Belongs to the dTDP-4-dehydrorhamnose reductase family.</text>
</comment>
<name>A0A4P6UIQ6_9BURK</name>
<evidence type="ECO:0000259" key="7">
    <source>
        <dbReference type="Pfam" id="PF04321"/>
    </source>
</evidence>
<dbReference type="EMBL" id="CP031395">
    <property type="protein sequence ID" value="QBK04396.1"/>
    <property type="molecule type" value="Genomic_DNA"/>
</dbReference>
<evidence type="ECO:0000256" key="2">
    <source>
        <dbReference type="ARBA" id="ARBA00010944"/>
    </source>
</evidence>
<evidence type="ECO:0000256" key="5">
    <source>
        <dbReference type="ARBA" id="ARBA00048200"/>
    </source>
</evidence>
<evidence type="ECO:0000256" key="3">
    <source>
        <dbReference type="ARBA" id="ARBA00012929"/>
    </source>
</evidence>
<dbReference type="SUPFAM" id="SSF51735">
    <property type="entry name" value="NAD(P)-binding Rossmann-fold domains"/>
    <property type="match status" value="1"/>
</dbReference>
<keyword evidence="6" id="KW-0521">NADP</keyword>
<dbReference type="GO" id="GO:0008831">
    <property type="term" value="F:dTDP-4-dehydrorhamnose reductase activity"/>
    <property type="evidence" value="ECO:0007669"/>
    <property type="project" value="UniProtKB-EC"/>
</dbReference>
<dbReference type="InterPro" id="IPR036291">
    <property type="entry name" value="NAD(P)-bd_dom_sf"/>
</dbReference>
<dbReference type="InterPro" id="IPR005913">
    <property type="entry name" value="dTDP_dehydrorham_reduct"/>
</dbReference>
<dbReference type="EC" id="1.1.1.133" evidence="3 6"/>
<dbReference type="Proteomes" id="UP000292939">
    <property type="component" value="Chromosome"/>
</dbReference>
<dbReference type="GO" id="GO:0005829">
    <property type="term" value="C:cytosol"/>
    <property type="evidence" value="ECO:0007669"/>
    <property type="project" value="TreeGrafter"/>
</dbReference>
<evidence type="ECO:0000256" key="4">
    <source>
        <dbReference type="ARBA" id="ARBA00017099"/>
    </source>
</evidence>
<dbReference type="OrthoDB" id="9803892at2"/>
<evidence type="ECO:0000256" key="1">
    <source>
        <dbReference type="ARBA" id="ARBA00004781"/>
    </source>
</evidence>
<organism evidence="8 9">
    <name type="scientific">Hylemonella gracilis</name>
    <dbReference type="NCBI Taxonomy" id="80880"/>
    <lineage>
        <taxon>Bacteria</taxon>
        <taxon>Pseudomonadati</taxon>
        <taxon>Pseudomonadota</taxon>
        <taxon>Betaproteobacteria</taxon>
        <taxon>Burkholderiales</taxon>
        <taxon>Comamonadaceae</taxon>
        <taxon>Hylemonella</taxon>
    </lineage>
</organism>
<dbReference type="NCBIfam" id="NF007440">
    <property type="entry name" value="PRK09987.1"/>
    <property type="match status" value="1"/>
</dbReference>
<evidence type="ECO:0000256" key="6">
    <source>
        <dbReference type="RuleBase" id="RU364082"/>
    </source>
</evidence>
<sequence length="300" mass="32603">MKILLFGKNGQVGWELQRSLSPLGELIALDRSGADGLTGDLNDLADLARTVHAVQPQVIVNAAAYTAVDRAEADVEVAHRINAEAPGVLARAAAQHDALLVHYSTDYVFDGGGTRPWRENDATAPLSVYGRTKREGELAIQAAGCRHLIFRTSWVHAARGGNFARAMLRLAAEREVLKVINDQIGAPTGADLLADVTAHAVHQVMRQDVSAEALGIHHLTAAGETNWFDYACFVLGHAQDKGWALKTSPQQVQSIPSSAYPTRARRPHNSRLDCARLQRTFGLTLPPWQVGVARMLDEIF</sequence>
<dbReference type="RefSeq" id="WP_131278449.1">
    <property type="nucleotide sequence ID" value="NZ_CP031395.1"/>
</dbReference>
<keyword evidence="6 8" id="KW-0560">Oxidoreductase</keyword>
<protein>
    <recommendedName>
        <fullName evidence="4 6">dTDP-4-dehydrorhamnose reductase</fullName>
        <ecNumber evidence="3 6">1.1.1.133</ecNumber>
    </recommendedName>
</protein>
<dbReference type="CDD" id="cd05254">
    <property type="entry name" value="dTDP_HR_like_SDR_e"/>
    <property type="match status" value="1"/>
</dbReference>
<evidence type="ECO:0000313" key="8">
    <source>
        <dbReference type="EMBL" id="QBK04396.1"/>
    </source>
</evidence>
<dbReference type="Gene3D" id="3.40.50.720">
    <property type="entry name" value="NAD(P)-binding Rossmann-like Domain"/>
    <property type="match status" value="1"/>
</dbReference>
<feature type="domain" description="RmlD-like substrate binding" evidence="7">
    <location>
        <begin position="1"/>
        <end position="298"/>
    </location>
</feature>
<dbReference type="UniPathway" id="UPA00124"/>
<gene>
    <name evidence="8" type="ORF">DW355_05990</name>
</gene>
<dbReference type="PANTHER" id="PTHR10491:SF4">
    <property type="entry name" value="METHIONINE ADENOSYLTRANSFERASE 2 SUBUNIT BETA"/>
    <property type="match status" value="1"/>
</dbReference>
<accession>A0A4P6UIQ6</accession>
<comment type="catalytic activity">
    <reaction evidence="5 6">
        <text>dTDP-beta-L-rhamnose + NADP(+) = dTDP-4-dehydro-beta-L-rhamnose + NADPH + H(+)</text>
        <dbReference type="Rhea" id="RHEA:21796"/>
        <dbReference type="ChEBI" id="CHEBI:15378"/>
        <dbReference type="ChEBI" id="CHEBI:57510"/>
        <dbReference type="ChEBI" id="CHEBI:57783"/>
        <dbReference type="ChEBI" id="CHEBI:58349"/>
        <dbReference type="ChEBI" id="CHEBI:62830"/>
        <dbReference type="EC" id="1.1.1.133"/>
    </reaction>
</comment>
<dbReference type="Pfam" id="PF04321">
    <property type="entry name" value="RmlD_sub_bind"/>
    <property type="match status" value="1"/>
</dbReference>
<dbReference type="NCBIfam" id="TIGR01214">
    <property type="entry name" value="rmlD"/>
    <property type="match status" value="1"/>
</dbReference>
<dbReference type="GO" id="GO:0019305">
    <property type="term" value="P:dTDP-rhamnose biosynthetic process"/>
    <property type="evidence" value="ECO:0007669"/>
    <property type="project" value="UniProtKB-UniPathway"/>
</dbReference>
<dbReference type="AlphaFoldDB" id="A0A4P6UIQ6"/>
<proteinExistence type="inferred from homology"/>
<dbReference type="Gene3D" id="3.90.25.10">
    <property type="entry name" value="UDP-galactose 4-epimerase, domain 1"/>
    <property type="match status" value="1"/>
</dbReference>
<dbReference type="KEGG" id="hgr:DW355_05990"/>
<comment type="pathway">
    <text evidence="1 6">Carbohydrate biosynthesis; dTDP-L-rhamnose biosynthesis.</text>
</comment>
<dbReference type="InterPro" id="IPR029903">
    <property type="entry name" value="RmlD-like-bd"/>
</dbReference>
<comment type="function">
    <text evidence="6">Catalyzes the reduction of dTDP-6-deoxy-L-lyxo-4-hexulose to yield dTDP-L-rhamnose.</text>
</comment>